<dbReference type="Pfam" id="PF01636">
    <property type="entry name" value="APH"/>
    <property type="match status" value="1"/>
</dbReference>
<dbReference type="Proteomes" id="UP000187172">
    <property type="component" value="Unassembled WGS sequence"/>
</dbReference>
<dbReference type="GO" id="GO:0016740">
    <property type="term" value="F:transferase activity"/>
    <property type="evidence" value="ECO:0007669"/>
    <property type="project" value="UniProtKB-KW"/>
</dbReference>
<sequence length="303" mass="34342">MNQWDADIHITDALVCELIESQFPDLAGLRIRQIGEGWDNAVYRVGDRYTFRFPRRSIAVEFLRTEGRLLPLLRDYITFPYPKPVFYGLESEAYPFPFLGYTYIPGTFPVGLTDEQRRLSAASLGSFLRKLHSFPVGIAREAGASEDHRNLTDVTSRKMKMVDILSSLKPHLPREEHDAIQKYLNHHVTVDRITPKEVMLHGDLHFKNMLADERGQISGVIDWGDLNVGHPGCDLNIAYSFLGPAERQLFFEQYGEVDEETRLLAKLIGVFIPMLLLAQAVQIKDAGVAEEARASIRRALSGD</sequence>
<dbReference type="InterPro" id="IPR011009">
    <property type="entry name" value="Kinase-like_dom_sf"/>
</dbReference>
<feature type="domain" description="Aminoglycoside phosphotransferase" evidence="1">
    <location>
        <begin position="31"/>
        <end position="258"/>
    </location>
</feature>
<proteinExistence type="predicted"/>
<dbReference type="InterPro" id="IPR002575">
    <property type="entry name" value="Aminoglycoside_PTrfase"/>
</dbReference>
<comment type="caution">
    <text evidence="2">The sequence shown here is derived from an EMBL/GenBank/DDBJ whole genome shotgun (WGS) entry which is preliminary data.</text>
</comment>
<dbReference type="Gene3D" id="3.90.1200.10">
    <property type="match status" value="1"/>
</dbReference>
<dbReference type="Gene3D" id="3.30.200.20">
    <property type="entry name" value="Phosphorylase Kinase, domain 1"/>
    <property type="match status" value="1"/>
</dbReference>
<reference evidence="2 3" key="1">
    <citation type="submission" date="2016-11" db="EMBL/GenBank/DDBJ databases">
        <title>Paenibacillus species isolates.</title>
        <authorList>
            <person name="Beno S.M."/>
        </authorList>
    </citation>
    <scope>NUCLEOTIDE SEQUENCE [LARGE SCALE GENOMIC DNA]</scope>
    <source>
        <strain evidence="2 3">FSL R5-0378</strain>
    </source>
</reference>
<evidence type="ECO:0000313" key="3">
    <source>
        <dbReference type="Proteomes" id="UP000187172"/>
    </source>
</evidence>
<dbReference type="PANTHER" id="PTHR21310:SF42">
    <property type="entry name" value="BIFUNCTIONAL AAC_APH"/>
    <property type="match status" value="1"/>
</dbReference>
<evidence type="ECO:0000259" key="1">
    <source>
        <dbReference type="Pfam" id="PF01636"/>
    </source>
</evidence>
<dbReference type="PANTHER" id="PTHR21310">
    <property type="entry name" value="AMINOGLYCOSIDE PHOSPHOTRANSFERASE-RELATED-RELATED"/>
    <property type="match status" value="1"/>
</dbReference>
<protein>
    <submittedName>
        <fullName evidence="2">Aminoglycoside phosphotransferase</fullName>
    </submittedName>
</protein>
<dbReference type="RefSeq" id="WP_076170904.1">
    <property type="nucleotide sequence ID" value="NZ_MRTP01000004.1"/>
</dbReference>
<dbReference type="STRING" id="297318.BK138_16815"/>
<evidence type="ECO:0000313" key="2">
    <source>
        <dbReference type="EMBL" id="OMF53507.1"/>
    </source>
</evidence>
<accession>A0A1R1ENY2</accession>
<gene>
    <name evidence="2" type="ORF">BK138_16815</name>
</gene>
<keyword evidence="2" id="KW-0808">Transferase</keyword>
<name>A0A1R1ENY2_9BACL</name>
<organism evidence="2 3">
    <name type="scientific">Paenibacillus rhizosphaerae</name>
    <dbReference type="NCBI Taxonomy" id="297318"/>
    <lineage>
        <taxon>Bacteria</taxon>
        <taxon>Bacillati</taxon>
        <taxon>Bacillota</taxon>
        <taxon>Bacilli</taxon>
        <taxon>Bacillales</taxon>
        <taxon>Paenibacillaceae</taxon>
        <taxon>Paenibacillus</taxon>
    </lineage>
</organism>
<dbReference type="SUPFAM" id="SSF56112">
    <property type="entry name" value="Protein kinase-like (PK-like)"/>
    <property type="match status" value="1"/>
</dbReference>
<dbReference type="InterPro" id="IPR051678">
    <property type="entry name" value="AGP_Transferase"/>
</dbReference>
<dbReference type="AlphaFoldDB" id="A0A1R1ENY2"/>
<dbReference type="EMBL" id="MRTP01000004">
    <property type="protein sequence ID" value="OMF53507.1"/>
    <property type="molecule type" value="Genomic_DNA"/>
</dbReference>
<keyword evidence="3" id="KW-1185">Reference proteome</keyword>